<proteinExistence type="predicted"/>
<evidence type="ECO:0000256" key="1">
    <source>
        <dbReference type="SAM" id="MobiDB-lite"/>
    </source>
</evidence>
<dbReference type="EMBL" id="JACJTU010000068">
    <property type="protein sequence ID" value="MBD2739094.1"/>
    <property type="molecule type" value="Genomic_DNA"/>
</dbReference>
<organism evidence="2 3">
    <name type="scientific">Nostoc paludosum FACHB-159</name>
    <dbReference type="NCBI Taxonomy" id="2692908"/>
    <lineage>
        <taxon>Bacteria</taxon>
        <taxon>Bacillati</taxon>
        <taxon>Cyanobacteriota</taxon>
        <taxon>Cyanophyceae</taxon>
        <taxon>Nostocales</taxon>
        <taxon>Nostocaceae</taxon>
        <taxon>Nostoc</taxon>
    </lineage>
</organism>
<comment type="caution">
    <text evidence="2">The sequence shown here is derived from an EMBL/GenBank/DDBJ whole genome shotgun (WGS) entry which is preliminary data.</text>
</comment>
<feature type="region of interest" description="Disordered" evidence="1">
    <location>
        <begin position="88"/>
        <end position="111"/>
    </location>
</feature>
<dbReference type="Proteomes" id="UP000637383">
    <property type="component" value="Unassembled WGS sequence"/>
</dbReference>
<keyword evidence="3" id="KW-1185">Reference proteome</keyword>
<protein>
    <submittedName>
        <fullName evidence="2">Uncharacterized protein</fullName>
    </submittedName>
</protein>
<reference evidence="2 3" key="1">
    <citation type="journal article" date="2020" name="ISME J.">
        <title>Comparative genomics reveals insights into cyanobacterial evolution and habitat adaptation.</title>
        <authorList>
            <person name="Chen M.Y."/>
            <person name="Teng W.K."/>
            <person name="Zhao L."/>
            <person name="Hu C.X."/>
            <person name="Zhou Y.K."/>
            <person name="Han B.P."/>
            <person name="Song L.R."/>
            <person name="Shu W.S."/>
        </authorList>
    </citation>
    <scope>NUCLEOTIDE SEQUENCE [LARGE SCALE GENOMIC DNA]</scope>
    <source>
        <strain evidence="2 3">FACHB-159</strain>
    </source>
</reference>
<evidence type="ECO:0000313" key="3">
    <source>
        <dbReference type="Proteomes" id="UP000637383"/>
    </source>
</evidence>
<dbReference type="RefSeq" id="WP_190959603.1">
    <property type="nucleotide sequence ID" value="NZ_JACJTU010000068.1"/>
</dbReference>
<evidence type="ECO:0000313" key="2">
    <source>
        <dbReference type="EMBL" id="MBD2739094.1"/>
    </source>
</evidence>
<name>A0ABR8KJN4_9NOSO</name>
<accession>A0ABR8KJN4</accession>
<gene>
    <name evidence="2" type="ORF">H6H03_35395</name>
</gene>
<sequence>MNLSFKDIKFIIEAIDGLIEKYQERRNQIEDIHEDEASDLGNDTMFLESLRRKLANSLNNSTNTNALVDNEVAQPSLNAIRQAARGAKAVDPGNEVVQPSFNAMPEKPRSQ</sequence>